<proteinExistence type="predicted"/>
<dbReference type="AlphaFoldDB" id="A0A919H1L2"/>
<protein>
    <submittedName>
        <fullName evidence="1">Uncharacterized protein</fullName>
    </submittedName>
</protein>
<reference evidence="1" key="1">
    <citation type="submission" date="2020-09" db="EMBL/GenBank/DDBJ databases">
        <title>Whole genome shotgun sequence of Streptomyces xanthophaeus NBRC 12829.</title>
        <authorList>
            <person name="Komaki H."/>
            <person name="Tamura T."/>
        </authorList>
    </citation>
    <scope>NUCLEOTIDE SEQUENCE</scope>
    <source>
        <strain evidence="1">NBRC 12829</strain>
    </source>
</reference>
<sequence>MAGKVLGESIGGLRDRGVVLCHGHDFLPFAAHALGARPARAGIPGGFTRTGPEWTAEGNFRLWRGG</sequence>
<organism evidence="1 2">
    <name type="scientific">Streptomyces xanthophaeus</name>
    <dbReference type="NCBI Taxonomy" id="67385"/>
    <lineage>
        <taxon>Bacteria</taxon>
        <taxon>Bacillati</taxon>
        <taxon>Actinomycetota</taxon>
        <taxon>Actinomycetes</taxon>
        <taxon>Kitasatosporales</taxon>
        <taxon>Streptomycetaceae</taxon>
        <taxon>Streptomyces</taxon>
    </lineage>
</organism>
<accession>A0A919H1L2</accession>
<name>A0A919H1L2_9ACTN</name>
<evidence type="ECO:0000313" key="1">
    <source>
        <dbReference type="EMBL" id="GHI88140.1"/>
    </source>
</evidence>
<evidence type="ECO:0000313" key="2">
    <source>
        <dbReference type="Proteomes" id="UP000600026"/>
    </source>
</evidence>
<dbReference type="Proteomes" id="UP000600026">
    <property type="component" value="Unassembled WGS sequence"/>
</dbReference>
<comment type="caution">
    <text evidence="1">The sequence shown here is derived from an EMBL/GenBank/DDBJ whole genome shotgun (WGS) entry which is preliminary data.</text>
</comment>
<keyword evidence="2" id="KW-1185">Reference proteome</keyword>
<dbReference type="EMBL" id="BNEE01000006">
    <property type="protein sequence ID" value="GHI88140.1"/>
    <property type="molecule type" value="Genomic_DNA"/>
</dbReference>
<gene>
    <name evidence="1" type="ORF">Sxan_55040</name>
</gene>